<dbReference type="SUPFAM" id="SSF56935">
    <property type="entry name" value="Porins"/>
    <property type="match status" value="1"/>
</dbReference>
<proteinExistence type="predicted"/>
<comment type="caution">
    <text evidence="9">The sequence shown here is derived from an EMBL/GenBank/DDBJ whole genome shotgun (WGS) entry which is preliminary data.</text>
</comment>
<dbReference type="Gene3D" id="2.40.170.20">
    <property type="entry name" value="TonB-dependent receptor, beta-barrel domain"/>
    <property type="match status" value="1"/>
</dbReference>
<keyword evidence="6" id="KW-0998">Cell outer membrane</keyword>
<dbReference type="InterPro" id="IPR039426">
    <property type="entry name" value="TonB-dep_rcpt-like"/>
</dbReference>
<dbReference type="PANTHER" id="PTHR30069:SF46">
    <property type="entry name" value="OAR PROTEIN"/>
    <property type="match status" value="1"/>
</dbReference>
<keyword evidence="3" id="KW-1134">Transmembrane beta strand</keyword>
<feature type="domain" description="TonB-dependent transporter Oar-like beta-barrel" evidence="8">
    <location>
        <begin position="349"/>
        <end position="605"/>
    </location>
</feature>
<dbReference type="InterPro" id="IPR037066">
    <property type="entry name" value="Plug_dom_sf"/>
</dbReference>
<dbReference type="EMBL" id="JACZZA010000001">
    <property type="protein sequence ID" value="MBE1159288.1"/>
    <property type="molecule type" value="Genomic_DNA"/>
</dbReference>
<evidence type="ECO:0000256" key="6">
    <source>
        <dbReference type="ARBA" id="ARBA00023237"/>
    </source>
</evidence>
<dbReference type="Gene3D" id="2.170.130.10">
    <property type="entry name" value="TonB-dependent receptor, plug domain"/>
    <property type="match status" value="1"/>
</dbReference>
<evidence type="ECO:0000256" key="5">
    <source>
        <dbReference type="ARBA" id="ARBA00023136"/>
    </source>
</evidence>
<keyword evidence="5" id="KW-0472">Membrane</keyword>
<dbReference type="InterPro" id="IPR036942">
    <property type="entry name" value="Beta-barrel_TonB_sf"/>
</dbReference>
<accession>A0ABR9G5F5</accession>
<evidence type="ECO:0000259" key="8">
    <source>
        <dbReference type="Pfam" id="PF25183"/>
    </source>
</evidence>
<dbReference type="Proteomes" id="UP000651010">
    <property type="component" value="Unassembled WGS sequence"/>
</dbReference>
<organism evidence="9 10">
    <name type="scientific">Dyella acidiphila</name>
    <dbReference type="NCBI Taxonomy" id="2775866"/>
    <lineage>
        <taxon>Bacteria</taxon>
        <taxon>Pseudomonadati</taxon>
        <taxon>Pseudomonadota</taxon>
        <taxon>Gammaproteobacteria</taxon>
        <taxon>Lysobacterales</taxon>
        <taxon>Rhodanobacteraceae</taxon>
        <taxon>Dyella</taxon>
    </lineage>
</organism>
<keyword evidence="9" id="KW-0675">Receptor</keyword>
<dbReference type="Pfam" id="PF25183">
    <property type="entry name" value="OMP_b-brl_4"/>
    <property type="match status" value="1"/>
</dbReference>
<evidence type="ECO:0000313" key="9">
    <source>
        <dbReference type="EMBL" id="MBE1159288.1"/>
    </source>
</evidence>
<protein>
    <submittedName>
        <fullName evidence="9">TonB-dependent receptor</fullName>
    </submittedName>
</protein>
<dbReference type="InterPro" id="IPR013784">
    <property type="entry name" value="Carb-bd-like_fold"/>
</dbReference>
<evidence type="ECO:0000256" key="7">
    <source>
        <dbReference type="SAM" id="SignalP"/>
    </source>
</evidence>
<keyword evidence="4" id="KW-0812">Transmembrane</keyword>
<evidence type="ECO:0000256" key="4">
    <source>
        <dbReference type="ARBA" id="ARBA00022692"/>
    </source>
</evidence>
<evidence type="ECO:0000256" key="3">
    <source>
        <dbReference type="ARBA" id="ARBA00022452"/>
    </source>
</evidence>
<sequence length="1048" mass="112031">MSIKKLAPASRMPVRHTALAVAVAMGFGFSGSVLAQSTNGTIFGQAPVASGETVQIIGGSGYNRTVPVDKSGRYSITLPVGTYDVTLMQNGQAVQTKKGVTALAAGNVNVDFVAAAGAASSSNAQNLSSVMVTANAIPPIDVSSTQESTVITSEQLKNLPLARTGAAIALLAPGTVQGASALGGGPTGEPLVSFGGSSVVENAYYINGFNTTDPLSDSGGITLPYGAIAQQETLTNGYGPEYGRSTGGVISQVGASGTNTWHFGGAVFWSPSGANGTQANMYYRNPAITSGSTAPGSLLQYRNDNSQWEQIYDAYVGGPLIKDKLFFFIAAEADHRDTDNVSANSGTPYEYQNKYSNPKYYAKLDWNITDSNILSLTGIKSTENYNGDYYNYDYATRSEGAFAGYNTFFKNNFNLGIAKFTSYITDDLTLNVLYGKMDGTYYSTTPGTASSLPAIAGANYQNPAYCPAQNCTNSQLYADVTNPNHKSEETNLRFDLSYKLGDHNIQVGIDNQTTRDINDGSIPTGPGYYWNYGPATPGQAIVGNNPNAAPYVAPIGSEYYVEKTVYITSASVEVAQRAQYIKDTWQVTPNMLLNLGLRNDQFTNYNPVGEAYVRLTKPQWAPRLGFSWDILGDSSMKLFANAGRYYLALPTGVALREASASTYTGQYYTYTGIDGNGAPTGLTAIPSIGQTAGPGVPVSANNEYGQPLDASTVAARNLKAEYQDSYVLGFQQQINPSWDYGVTGTWTKLGRIIDDTGEGQYAICDAVMAQNPGLAGQTGGNCANGGPLNANASILINPGSTEYYKLQNANGGYAYGWVSPSQLLYPPAYRNFYSLELFLEHPWDGKWWAKVDYVYSKSYGTTEGPTQSNIGQGGTSQSATEQWDYGQVMSAANGLQSNNRKHVLKAYGTYQFLPEWSISGVLQIASGTPASCLGLYGPNESNPGLGYGVGAYHWCGGVPTPAGSTGFTPWIHTLDLTLEYRPLWADKKLGFQLQVRNVTNEQKITQYQADFGTVASPNALYKSVYQLSNGAAAVEAPRTVQVGVTYDW</sequence>
<comment type="subcellular location">
    <subcellularLocation>
        <location evidence="1">Cell outer membrane</location>
        <topology evidence="1">Multi-pass membrane protein</topology>
    </subcellularLocation>
</comment>
<dbReference type="PANTHER" id="PTHR30069">
    <property type="entry name" value="TONB-DEPENDENT OUTER MEMBRANE RECEPTOR"/>
    <property type="match status" value="1"/>
</dbReference>
<reference evidence="9 10" key="1">
    <citation type="submission" date="2020-09" db="EMBL/GenBank/DDBJ databases">
        <title>Dyella sp. 7MK23 isolated from forest soil.</title>
        <authorList>
            <person name="Fu J."/>
        </authorList>
    </citation>
    <scope>NUCLEOTIDE SEQUENCE [LARGE SCALE GENOMIC DNA]</scope>
    <source>
        <strain evidence="9 10">7MK23</strain>
    </source>
</reference>
<gene>
    <name evidence="9" type="ORF">IGX34_02750</name>
</gene>
<keyword evidence="7" id="KW-0732">Signal</keyword>
<keyword evidence="10" id="KW-1185">Reference proteome</keyword>
<evidence type="ECO:0000313" key="10">
    <source>
        <dbReference type="Proteomes" id="UP000651010"/>
    </source>
</evidence>
<dbReference type="SUPFAM" id="SSF49452">
    <property type="entry name" value="Starch-binding domain-like"/>
    <property type="match status" value="1"/>
</dbReference>
<evidence type="ECO:0000256" key="1">
    <source>
        <dbReference type="ARBA" id="ARBA00004571"/>
    </source>
</evidence>
<feature type="signal peptide" evidence="7">
    <location>
        <begin position="1"/>
        <end position="35"/>
    </location>
</feature>
<feature type="chain" id="PRO_5045321893" evidence="7">
    <location>
        <begin position="36"/>
        <end position="1048"/>
    </location>
</feature>
<evidence type="ECO:0000256" key="2">
    <source>
        <dbReference type="ARBA" id="ARBA00022448"/>
    </source>
</evidence>
<name>A0ABR9G5F5_9GAMM</name>
<keyword evidence="2" id="KW-0813">Transport</keyword>
<dbReference type="Gene3D" id="2.60.40.1120">
    <property type="entry name" value="Carboxypeptidase-like, regulatory domain"/>
    <property type="match status" value="1"/>
</dbReference>
<dbReference type="InterPro" id="IPR057601">
    <property type="entry name" value="Oar-like_b-barrel"/>
</dbReference>